<reference evidence="2 3" key="1">
    <citation type="journal article" date="2016" name="Nat. Commun.">
        <title>Thousands of microbial genomes shed light on interconnected biogeochemical processes in an aquifer system.</title>
        <authorList>
            <person name="Anantharaman K."/>
            <person name="Brown C.T."/>
            <person name="Hug L.A."/>
            <person name="Sharon I."/>
            <person name="Castelle C.J."/>
            <person name="Probst A.J."/>
            <person name="Thomas B.C."/>
            <person name="Singh A."/>
            <person name="Wilkins M.J."/>
            <person name="Karaoz U."/>
            <person name="Brodie E.L."/>
            <person name="Williams K.H."/>
            <person name="Hubbard S.S."/>
            <person name="Banfield J.F."/>
        </authorList>
    </citation>
    <scope>NUCLEOTIDE SEQUENCE [LARGE SCALE GENOMIC DNA]</scope>
</reference>
<gene>
    <name evidence="2" type="ORF">A2909_02040</name>
</gene>
<proteinExistence type="predicted"/>
<feature type="compositionally biased region" description="Pro residues" evidence="1">
    <location>
        <begin position="132"/>
        <end position="150"/>
    </location>
</feature>
<dbReference type="Proteomes" id="UP000178302">
    <property type="component" value="Unassembled WGS sequence"/>
</dbReference>
<organism evidence="2 3">
    <name type="scientific">Candidatus Tagabacteria bacterium RIFCSPLOWO2_01_FULL_39_11</name>
    <dbReference type="NCBI Taxonomy" id="1802295"/>
    <lineage>
        <taxon>Bacteria</taxon>
        <taxon>Candidatus Tagaibacteriota</taxon>
    </lineage>
</organism>
<evidence type="ECO:0000313" key="3">
    <source>
        <dbReference type="Proteomes" id="UP000178302"/>
    </source>
</evidence>
<accession>A0A1G2LS26</accession>
<evidence type="ECO:0000256" key="1">
    <source>
        <dbReference type="SAM" id="MobiDB-lite"/>
    </source>
</evidence>
<protein>
    <submittedName>
        <fullName evidence="2">Uncharacterized protein</fullName>
    </submittedName>
</protein>
<feature type="compositionally biased region" description="Basic and acidic residues" evidence="1">
    <location>
        <begin position="205"/>
        <end position="216"/>
    </location>
</feature>
<evidence type="ECO:0000313" key="2">
    <source>
        <dbReference type="EMBL" id="OHA13669.1"/>
    </source>
</evidence>
<name>A0A1G2LS26_9BACT</name>
<sequence>MPNNTKQQLLERYQKLPEDLKEAIFSVETTEIIQKISKKYGLLIDKMGELASETGLVMLGATPPREFISNLSRRLEVDRGKAAEIAKDINDGIFSKVRENLKKIHGIAEEPESEEKTGYQETELPKTLPISSPLPPKPPYQQKPPSPPTSVPSIKSVPPPNLPIGVKIEDIKKKESPEEKLKAEQIREIEKETDWQMKKNLPDIEEKSGEMAKETDSALFQGKIRPGISKKPSQTIEIEIPSGREEKNDFPAGYKGDPYKEPLG</sequence>
<feature type="compositionally biased region" description="Basic and acidic residues" evidence="1">
    <location>
        <begin position="105"/>
        <end position="118"/>
    </location>
</feature>
<comment type="caution">
    <text evidence="2">The sequence shown here is derived from an EMBL/GenBank/DDBJ whole genome shotgun (WGS) entry which is preliminary data.</text>
</comment>
<dbReference type="EMBL" id="MHQZ01000026">
    <property type="protein sequence ID" value="OHA13669.1"/>
    <property type="molecule type" value="Genomic_DNA"/>
</dbReference>
<feature type="region of interest" description="Disordered" evidence="1">
    <location>
        <begin position="105"/>
        <end position="182"/>
    </location>
</feature>
<feature type="compositionally biased region" description="Basic and acidic residues" evidence="1">
    <location>
        <begin position="167"/>
        <end position="182"/>
    </location>
</feature>
<dbReference type="AlphaFoldDB" id="A0A1G2LS26"/>
<feature type="region of interest" description="Disordered" evidence="1">
    <location>
        <begin position="205"/>
        <end position="264"/>
    </location>
</feature>